<protein>
    <submittedName>
        <fullName evidence="4">DUF5641 domain-containing protein</fullName>
    </submittedName>
</protein>
<evidence type="ECO:0000313" key="2">
    <source>
        <dbReference type="EMBL" id="VDN38528.1"/>
    </source>
</evidence>
<dbReference type="WBParaSite" id="GPUH_0002159701-mRNA-1">
    <property type="protein sequence ID" value="GPUH_0002159701-mRNA-1"/>
    <property type="gene ID" value="GPUH_0002159701"/>
</dbReference>
<dbReference type="Proteomes" id="UP000271098">
    <property type="component" value="Unassembled WGS sequence"/>
</dbReference>
<sequence length="144" mass="16987">MVQKYQKNKWVHGVIKRRIGRVIHEVQVGKEILRKHANQLRKRITPIRCKQCPDQIDSDTLQTMLESLTSKNLDNEMQRQQQIHCVGDRQDCAADARIDISPQQQPRQRLEERELEGRTDRVDCGTPVSTNRRITDSELHNYQY</sequence>
<evidence type="ECO:0000256" key="1">
    <source>
        <dbReference type="SAM" id="MobiDB-lite"/>
    </source>
</evidence>
<organism evidence="4">
    <name type="scientific">Gongylonema pulchrum</name>
    <dbReference type="NCBI Taxonomy" id="637853"/>
    <lineage>
        <taxon>Eukaryota</taxon>
        <taxon>Metazoa</taxon>
        <taxon>Ecdysozoa</taxon>
        <taxon>Nematoda</taxon>
        <taxon>Chromadorea</taxon>
        <taxon>Rhabditida</taxon>
        <taxon>Spirurina</taxon>
        <taxon>Spiruromorpha</taxon>
        <taxon>Spiruroidea</taxon>
        <taxon>Gongylonematidae</taxon>
        <taxon>Gongylonema</taxon>
    </lineage>
</organism>
<feature type="compositionally biased region" description="Basic and acidic residues" evidence="1">
    <location>
        <begin position="108"/>
        <end position="123"/>
    </location>
</feature>
<dbReference type="AlphaFoldDB" id="A0A183EKS9"/>
<evidence type="ECO:0000313" key="3">
    <source>
        <dbReference type="Proteomes" id="UP000271098"/>
    </source>
</evidence>
<name>A0A183EKS9_9BILA</name>
<reference evidence="2 3" key="2">
    <citation type="submission" date="2018-11" db="EMBL/GenBank/DDBJ databases">
        <authorList>
            <consortium name="Pathogen Informatics"/>
        </authorList>
    </citation>
    <scope>NUCLEOTIDE SEQUENCE [LARGE SCALE GENOMIC DNA]</scope>
</reference>
<accession>A0A183EKS9</accession>
<dbReference type="OrthoDB" id="5877429at2759"/>
<gene>
    <name evidence="2" type="ORF">GPUH_LOCUS21571</name>
</gene>
<reference evidence="4" key="1">
    <citation type="submission" date="2016-06" db="UniProtKB">
        <authorList>
            <consortium name="WormBaseParasite"/>
        </authorList>
    </citation>
    <scope>IDENTIFICATION</scope>
</reference>
<feature type="region of interest" description="Disordered" evidence="1">
    <location>
        <begin position="97"/>
        <end position="131"/>
    </location>
</feature>
<keyword evidence="3" id="KW-1185">Reference proteome</keyword>
<dbReference type="EMBL" id="UYRT01092923">
    <property type="protein sequence ID" value="VDN38528.1"/>
    <property type="molecule type" value="Genomic_DNA"/>
</dbReference>
<evidence type="ECO:0000313" key="4">
    <source>
        <dbReference type="WBParaSite" id="GPUH_0002159701-mRNA-1"/>
    </source>
</evidence>
<proteinExistence type="predicted"/>